<dbReference type="InterPro" id="IPR054471">
    <property type="entry name" value="GPIID_WHD"/>
</dbReference>
<dbReference type="GO" id="GO:0009116">
    <property type="term" value="P:nucleoside metabolic process"/>
    <property type="evidence" value="ECO:0007669"/>
    <property type="project" value="InterPro"/>
</dbReference>
<reference evidence="5 6" key="1">
    <citation type="submission" date="2019-10" db="EMBL/GenBank/DDBJ databases">
        <authorList>
            <person name="Palmer J.M."/>
        </authorList>
    </citation>
    <scope>NUCLEOTIDE SEQUENCE [LARGE SCALE GENOMIC DNA]</scope>
    <source>
        <strain evidence="5 6">TWF694</strain>
    </source>
</reference>
<dbReference type="InterPro" id="IPR027417">
    <property type="entry name" value="P-loop_NTPase"/>
</dbReference>
<dbReference type="Pfam" id="PF12796">
    <property type="entry name" value="Ank_2"/>
    <property type="match status" value="2"/>
</dbReference>
<dbReference type="PROSITE" id="PS50297">
    <property type="entry name" value="ANK_REP_REGION"/>
    <property type="match status" value="3"/>
</dbReference>
<dbReference type="SUPFAM" id="SSF53167">
    <property type="entry name" value="Purine and uridine phosphorylases"/>
    <property type="match status" value="1"/>
</dbReference>
<dbReference type="Gene3D" id="3.40.50.300">
    <property type="entry name" value="P-loop containing nucleotide triphosphate hydrolases"/>
    <property type="match status" value="1"/>
</dbReference>
<dbReference type="Pfam" id="PF22939">
    <property type="entry name" value="WHD_GPIID"/>
    <property type="match status" value="1"/>
</dbReference>
<evidence type="ECO:0000256" key="1">
    <source>
        <dbReference type="ARBA" id="ARBA00022737"/>
    </source>
</evidence>
<dbReference type="PANTHER" id="PTHR10039">
    <property type="entry name" value="AMELOGENIN"/>
    <property type="match status" value="1"/>
</dbReference>
<feature type="region of interest" description="Disordered" evidence="3">
    <location>
        <begin position="494"/>
        <end position="514"/>
    </location>
</feature>
<evidence type="ECO:0000313" key="6">
    <source>
        <dbReference type="Proteomes" id="UP001365542"/>
    </source>
</evidence>
<dbReference type="InterPro" id="IPR058925">
    <property type="entry name" value="zf-C2H2_AcuF"/>
</dbReference>
<name>A0AAV9XH43_9PEZI</name>
<keyword evidence="1" id="KW-0677">Repeat</keyword>
<dbReference type="Gene3D" id="3.40.50.1580">
    <property type="entry name" value="Nucleoside phosphorylase domain"/>
    <property type="match status" value="1"/>
</dbReference>
<dbReference type="PANTHER" id="PTHR10039:SF16">
    <property type="entry name" value="GPI INOSITOL-DEACYLASE"/>
    <property type="match status" value="1"/>
</dbReference>
<accession>A0AAV9XH43</accession>
<keyword evidence="6" id="KW-1185">Reference proteome</keyword>
<comment type="caution">
    <text evidence="5">The sequence shown here is derived from an EMBL/GenBank/DDBJ whole genome shotgun (WGS) entry which is preliminary data.</text>
</comment>
<dbReference type="Pfam" id="PF26082">
    <property type="entry name" value="zf-C2H2_AcuF"/>
    <property type="match status" value="1"/>
</dbReference>
<dbReference type="InterPro" id="IPR035994">
    <property type="entry name" value="Nucleoside_phosphorylase_sf"/>
</dbReference>
<dbReference type="InterPro" id="IPR007111">
    <property type="entry name" value="NACHT_NTPase"/>
</dbReference>
<dbReference type="Proteomes" id="UP001365542">
    <property type="component" value="Unassembled WGS sequence"/>
</dbReference>
<dbReference type="EMBL" id="JAVHJO010000003">
    <property type="protein sequence ID" value="KAK6541415.1"/>
    <property type="molecule type" value="Genomic_DNA"/>
</dbReference>
<dbReference type="GO" id="GO:0003824">
    <property type="term" value="F:catalytic activity"/>
    <property type="evidence" value="ECO:0007669"/>
    <property type="project" value="InterPro"/>
</dbReference>
<dbReference type="SUPFAM" id="SSF48403">
    <property type="entry name" value="Ankyrin repeat"/>
    <property type="match status" value="1"/>
</dbReference>
<dbReference type="InterPro" id="IPR036770">
    <property type="entry name" value="Ankyrin_rpt-contain_sf"/>
</dbReference>
<organism evidence="5 6">
    <name type="scientific">Orbilia ellipsospora</name>
    <dbReference type="NCBI Taxonomy" id="2528407"/>
    <lineage>
        <taxon>Eukaryota</taxon>
        <taxon>Fungi</taxon>
        <taxon>Dikarya</taxon>
        <taxon>Ascomycota</taxon>
        <taxon>Pezizomycotina</taxon>
        <taxon>Orbiliomycetes</taxon>
        <taxon>Orbiliales</taxon>
        <taxon>Orbiliaceae</taxon>
        <taxon>Orbilia</taxon>
    </lineage>
</organism>
<dbReference type="Pfam" id="PF24883">
    <property type="entry name" value="NPHP3_N"/>
    <property type="match status" value="1"/>
</dbReference>
<evidence type="ECO:0000256" key="2">
    <source>
        <dbReference type="PROSITE-ProRule" id="PRU00023"/>
    </source>
</evidence>
<protein>
    <recommendedName>
        <fullName evidence="4">NACHT domain-containing protein</fullName>
    </recommendedName>
</protein>
<dbReference type="PROSITE" id="PS50088">
    <property type="entry name" value="ANK_REPEAT"/>
    <property type="match status" value="3"/>
</dbReference>
<feature type="compositionally biased region" description="Polar residues" evidence="3">
    <location>
        <begin position="503"/>
        <end position="514"/>
    </location>
</feature>
<feature type="repeat" description="ANK" evidence="2">
    <location>
        <begin position="1407"/>
        <end position="1439"/>
    </location>
</feature>
<dbReference type="Gene3D" id="1.25.40.20">
    <property type="entry name" value="Ankyrin repeat-containing domain"/>
    <property type="match status" value="1"/>
</dbReference>
<evidence type="ECO:0000256" key="3">
    <source>
        <dbReference type="SAM" id="MobiDB-lite"/>
    </source>
</evidence>
<sequence>MESIADIARICLSSFGKLTSSLTKTSAENRESMPPGKLEREFDRFKIWCGNLGALQSGNSSLDSRLRDSTVVRSNVLKHLARLNQTLVESTEVTSGARLPFEQQPRPEDSSSECSSSEESESDDELPKELVLHMGAINEILSDLYKLSFKIRNSSTRPTSNLRIELYSEVDEETGIDKFAAYEEFDKRYIEDSLRQLRQDATKEMETISPEITETDQYLIHRLVATMNKRRKTLRYWQRHANKLAVVPKEPKEIVKPPRGLELKPAYTEIRSVEKPGKQIQLLPSVVAKTILSKTEATKFDKRLDDVLETQSVISYASRATDIYENDVELPAPPAAAFNGPEFLCPYCGIVCPARHGERRAWKAHILRDLQPYICTYKECENGHHIFSSQTTWLEHERLGHRQIWQCYEHVEPKFWSKEALQHHLEAEHGDDLTEVQIQNLIQISELSVEDTRTACPFCLLEGPFPKGFENHMAFHMRKLATFSVSRYISTRDDDDDDAGASEKQSGRAQGLCSQDSWLSEPLRFDSRLPSNAASDTENNPIYTIGWICALSIEYVAAICFFDEEHEGPKSLAVNDNNRYKLGKIGGHGVVITVLPDGEYGVYATAVAATNMLRSFPNIKISFIVGIGGGAPSERHDIRLGDIVVSTHGVVKYNFLKSVQYGSLQNLTPSNPLPFVLRKALSGLAGRYESDGHQIEESINNTLDKNPKLRYYYKRPDPSTDRLYQSEVTHLAGNGDCATFCGDDASQLVRRFKRAEEDNPKIHYGLILSAQEMVKDATFRDRLAAEEDVLCFEIEAAELMDEFPCLLIRGICDYSDSHKNKKWQGYAAMAAAAYTKDFLCEMAPIREEIEQEIAKMPRIPFSVTERLNLVKNEDGSFERTRVKIAEMDSWLSPPNASRIYSRSLDQRHKGSGRWFLESNEFARWKTQTNSFLWLHGIPGCGKTILSSTIIQKLETESTDRPLLYFYFDINNASQQTLENMVRALISQLFQHDEEPPRQLDSLFYSCKNGREQPTCRQLCEIFLQMIEQAKEVWIILDALDECHTRSGAPTEGLLAWMKETLSSDQRNVHMLVTSRPEMDIKSGIMSFASTSSIVSIQDSVISNDIREYVRERVREGMGLQMWGSHPEVQTETENYLIEKANGMFIWVSSQLDALEKCRALRSIRETLQTLPEVLAKIYTRMLRSIPKDNRKIATRILQFLAYSERPLRIEEAVDMIAVDTAGDEYFDPAQRIPNSDEIVFYCAGLAVAASIENEGSTSVVLQPSHFSVLEYLRSDQVDGDFARDLKEVVAKGSIATVCLAYLLHLDSKVSTEGLAKTYPFARYCAEYWMTFAAVAEGTDKRLRGFIDQFFGRRGSSHSYRNCLNLYRPDYPSQQLVPPLYYASYGGLLYAVVNLLENGADVNAQGGYYGNALQAASATGHADVVELLLNKGADINAQGGHYGNALQAASATGHADVVELLLNKGADVNAQGGHYGNALHTACLRGLTDIVELLLNKGADINAQGGQYGNALKAASKRSHSSVIELLLSRGAKPSA</sequence>
<evidence type="ECO:0000313" key="5">
    <source>
        <dbReference type="EMBL" id="KAK6541415.1"/>
    </source>
</evidence>
<dbReference type="SUPFAM" id="SSF52540">
    <property type="entry name" value="P-loop containing nucleoside triphosphate hydrolases"/>
    <property type="match status" value="1"/>
</dbReference>
<proteinExistence type="predicted"/>
<dbReference type="InterPro" id="IPR056884">
    <property type="entry name" value="NPHP3-like_N"/>
</dbReference>
<dbReference type="SMART" id="SM00248">
    <property type="entry name" value="ANK"/>
    <property type="match status" value="5"/>
</dbReference>
<feature type="repeat" description="ANK" evidence="2">
    <location>
        <begin position="1473"/>
        <end position="1505"/>
    </location>
</feature>
<evidence type="ECO:0000259" key="4">
    <source>
        <dbReference type="PROSITE" id="PS50837"/>
    </source>
</evidence>
<dbReference type="InterPro" id="IPR002110">
    <property type="entry name" value="Ankyrin_rpt"/>
</dbReference>
<gene>
    <name evidence="5" type="ORF">TWF694_007227</name>
</gene>
<feature type="region of interest" description="Disordered" evidence="3">
    <location>
        <begin position="94"/>
        <end position="126"/>
    </location>
</feature>
<dbReference type="PROSITE" id="PS50837">
    <property type="entry name" value="NACHT"/>
    <property type="match status" value="1"/>
</dbReference>
<feature type="domain" description="NACHT" evidence="4">
    <location>
        <begin position="930"/>
        <end position="1076"/>
    </location>
</feature>
<feature type="repeat" description="ANK" evidence="2">
    <location>
        <begin position="1440"/>
        <end position="1472"/>
    </location>
</feature>
<keyword evidence="2" id="KW-0040">ANK repeat</keyword>